<dbReference type="Proteomes" id="UP000030765">
    <property type="component" value="Unassembled WGS sequence"/>
</dbReference>
<dbReference type="EMBL" id="ATLV01022949">
    <property type="status" value="NOT_ANNOTATED_CDS"/>
    <property type="molecule type" value="Genomic_DNA"/>
</dbReference>
<protein>
    <submittedName>
        <fullName evidence="1 2">Fructose-bisphosphatase</fullName>
    </submittedName>
</protein>
<dbReference type="EnsemblMetazoa" id="ASIC016231-RA">
    <property type="protein sequence ID" value="ASIC016231-PA"/>
    <property type="gene ID" value="ASIC016231"/>
</dbReference>
<proteinExistence type="predicted"/>
<evidence type="ECO:0000313" key="3">
    <source>
        <dbReference type="Proteomes" id="UP000030765"/>
    </source>
</evidence>
<gene>
    <name evidence="1" type="ORF">ZHAS_00016231</name>
</gene>
<sequence>MKSSFPPESQRIMMGCNEFRVLRMGAPPHAILDECFHTSHTRLRVPCRSTLPSVAQTVAYATRPYSIRKWMRQCQCHYSTVL</sequence>
<evidence type="ECO:0000313" key="2">
    <source>
        <dbReference type="EnsemblMetazoa" id="ASIC016231-PA"/>
    </source>
</evidence>
<name>A0A084WD71_ANOSI</name>
<keyword evidence="3" id="KW-1185">Reference proteome</keyword>
<dbReference type="EMBL" id="KE525338">
    <property type="protein sequence ID" value="KFB48165.1"/>
    <property type="molecule type" value="Genomic_DNA"/>
</dbReference>
<dbReference type="VEuPathDB" id="VectorBase:ASIC016231"/>
<evidence type="ECO:0000313" key="1">
    <source>
        <dbReference type="EMBL" id="KFB48165.1"/>
    </source>
</evidence>
<dbReference type="AlphaFoldDB" id="A0A084WD71"/>
<reference evidence="2" key="2">
    <citation type="submission" date="2020-05" db="UniProtKB">
        <authorList>
            <consortium name="EnsemblMetazoa"/>
        </authorList>
    </citation>
    <scope>IDENTIFICATION</scope>
</reference>
<organism evidence="1">
    <name type="scientific">Anopheles sinensis</name>
    <name type="common">Mosquito</name>
    <dbReference type="NCBI Taxonomy" id="74873"/>
    <lineage>
        <taxon>Eukaryota</taxon>
        <taxon>Metazoa</taxon>
        <taxon>Ecdysozoa</taxon>
        <taxon>Arthropoda</taxon>
        <taxon>Hexapoda</taxon>
        <taxon>Insecta</taxon>
        <taxon>Pterygota</taxon>
        <taxon>Neoptera</taxon>
        <taxon>Endopterygota</taxon>
        <taxon>Diptera</taxon>
        <taxon>Nematocera</taxon>
        <taxon>Culicoidea</taxon>
        <taxon>Culicidae</taxon>
        <taxon>Anophelinae</taxon>
        <taxon>Anopheles</taxon>
    </lineage>
</organism>
<accession>A0A084WD71</accession>
<reference evidence="1 3" key="1">
    <citation type="journal article" date="2014" name="BMC Genomics">
        <title>Genome sequence of Anopheles sinensis provides insight into genetics basis of mosquito competence for malaria parasites.</title>
        <authorList>
            <person name="Zhou D."/>
            <person name="Zhang D."/>
            <person name="Ding G."/>
            <person name="Shi L."/>
            <person name="Hou Q."/>
            <person name="Ye Y."/>
            <person name="Xu Y."/>
            <person name="Zhou H."/>
            <person name="Xiong C."/>
            <person name="Li S."/>
            <person name="Yu J."/>
            <person name="Hong S."/>
            <person name="Yu X."/>
            <person name="Zou P."/>
            <person name="Chen C."/>
            <person name="Chang X."/>
            <person name="Wang W."/>
            <person name="Lv Y."/>
            <person name="Sun Y."/>
            <person name="Ma L."/>
            <person name="Shen B."/>
            <person name="Zhu C."/>
        </authorList>
    </citation>
    <scope>NUCLEOTIDE SEQUENCE [LARGE SCALE GENOMIC DNA]</scope>
</reference>